<evidence type="ECO:0000313" key="4">
    <source>
        <dbReference type="Proteomes" id="UP001218218"/>
    </source>
</evidence>
<evidence type="ECO:0000256" key="1">
    <source>
        <dbReference type="ARBA" id="ARBA00022737"/>
    </source>
</evidence>
<keyword evidence="1" id="KW-0677">Repeat</keyword>
<feature type="non-terminal residue" evidence="3">
    <location>
        <position position="137"/>
    </location>
</feature>
<dbReference type="Proteomes" id="UP001218218">
    <property type="component" value="Unassembled WGS sequence"/>
</dbReference>
<dbReference type="PANTHER" id="PTHR10039">
    <property type="entry name" value="AMELOGENIN"/>
    <property type="match status" value="1"/>
</dbReference>
<name>A0AAD6Z938_9AGAR</name>
<evidence type="ECO:0000313" key="3">
    <source>
        <dbReference type="EMBL" id="KAJ7312729.1"/>
    </source>
</evidence>
<dbReference type="AlphaFoldDB" id="A0AAD6Z938"/>
<organism evidence="3 4">
    <name type="scientific">Mycena albidolilacea</name>
    <dbReference type="NCBI Taxonomy" id="1033008"/>
    <lineage>
        <taxon>Eukaryota</taxon>
        <taxon>Fungi</taxon>
        <taxon>Dikarya</taxon>
        <taxon>Basidiomycota</taxon>
        <taxon>Agaricomycotina</taxon>
        <taxon>Agaricomycetes</taxon>
        <taxon>Agaricomycetidae</taxon>
        <taxon>Agaricales</taxon>
        <taxon>Marasmiineae</taxon>
        <taxon>Mycenaceae</taxon>
        <taxon>Mycena</taxon>
    </lineage>
</organism>
<dbReference type="Pfam" id="PF24883">
    <property type="entry name" value="NPHP3_N"/>
    <property type="match status" value="1"/>
</dbReference>
<dbReference type="EMBL" id="JARIHO010000070">
    <property type="protein sequence ID" value="KAJ7312729.1"/>
    <property type="molecule type" value="Genomic_DNA"/>
</dbReference>
<dbReference type="PANTHER" id="PTHR10039:SF14">
    <property type="entry name" value="NACHT DOMAIN-CONTAINING PROTEIN"/>
    <property type="match status" value="1"/>
</dbReference>
<feature type="non-terminal residue" evidence="3">
    <location>
        <position position="1"/>
    </location>
</feature>
<evidence type="ECO:0000259" key="2">
    <source>
        <dbReference type="Pfam" id="PF24883"/>
    </source>
</evidence>
<sequence>PTILVIDGLDECDGHNVQRQILRLIRSTAEEPSLRLRILIASRPEPHIRETFEEASFMGFVDFINIEQSFEDVRTYFRVEFSRIHCEHANSMRKIPTPWPSPQIVDMLVKNSSGYFIYASTVIKFIDDEYSRPSTQL</sequence>
<dbReference type="InterPro" id="IPR056884">
    <property type="entry name" value="NPHP3-like_N"/>
</dbReference>
<reference evidence="3" key="1">
    <citation type="submission" date="2023-03" db="EMBL/GenBank/DDBJ databases">
        <title>Massive genome expansion in bonnet fungi (Mycena s.s.) driven by repeated elements and novel gene families across ecological guilds.</title>
        <authorList>
            <consortium name="Lawrence Berkeley National Laboratory"/>
            <person name="Harder C.B."/>
            <person name="Miyauchi S."/>
            <person name="Viragh M."/>
            <person name="Kuo A."/>
            <person name="Thoen E."/>
            <person name="Andreopoulos B."/>
            <person name="Lu D."/>
            <person name="Skrede I."/>
            <person name="Drula E."/>
            <person name="Henrissat B."/>
            <person name="Morin E."/>
            <person name="Kohler A."/>
            <person name="Barry K."/>
            <person name="LaButti K."/>
            <person name="Morin E."/>
            <person name="Salamov A."/>
            <person name="Lipzen A."/>
            <person name="Mereny Z."/>
            <person name="Hegedus B."/>
            <person name="Baldrian P."/>
            <person name="Stursova M."/>
            <person name="Weitz H."/>
            <person name="Taylor A."/>
            <person name="Grigoriev I.V."/>
            <person name="Nagy L.G."/>
            <person name="Martin F."/>
            <person name="Kauserud H."/>
        </authorList>
    </citation>
    <scope>NUCLEOTIDE SEQUENCE</scope>
    <source>
        <strain evidence="3">CBHHK002</strain>
    </source>
</reference>
<keyword evidence="4" id="KW-1185">Reference proteome</keyword>
<feature type="domain" description="Nephrocystin 3-like N-terminal" evidence="2">
    <location>
        <begin position="1"/>
        <end position="43"/>
    </location>
</feature>
<accession>A0AAD6Z938</accession>
<proteinExistence type="predicted"/>
<comment type="caution">
    <text evidence="3">The sequence shown here is derived from an EMBL/GenBank/DDBJ whole genome shotgun (WGS) entry which is preliminary data.</text>
</comment>
<gene>
    <name evidence="3" type="ORF">DFH08DRAFT_1043974</name>
</gene>
<protein>
    <recommendedName>
        <fullName evidence="2">Nephrocystin 3-like N-terminal domain-containing protein</fullName>
    </recommendedName>
</protein>